<dbReference type="PANTHER" id="PTHR43162:SF1">
    <property type="entry name" value="PRESTALK A DIFFERENTIATION PROTEIN A"/>
    <property type="match status" value="1"/>
</dbReference>
<dbReference type="OrthoDB" id="10254221at2759"/>
<dbReference type="RefSeq" id="XP_007508961.1">
    <property type="nucleotide sequence ID" value="XM_007508899.1"/>
</dbReference>
<gene>
    <name evidence="2" type="ordered locus">Bathy15g01120</name>
</gene>
<dbReference type="PANTHER" id="PTHR43162">
    <property type="match status" value="1"/>
</dbReference>
<evidence type="ECO:0000313" key="2">
    <source>
        <dbReference type="EMBL" id="CCO20047.1"/>
    </source>
</evidence>
<name>K8EP84_9CHLO</name>
<dbReference type="SUPFAM" id="SSF51735">
    <property type="entry name" value="NAD(P)-binding Rossmann-fold domains"/>
    <property type="match status" value="1"/>
</dbReference>
<evidence type="ECO:0000313" key="3">
    <source>
        <dbReference type="Proteomes" id="UP000198341"/>
    </source>
</evidence>
<dbReference type="GeneID" id="19011625"/>
<dbReference type="InterPro" id="IPR051604">
    <property type="entry name" value="Ergot_Alk_Oxidoreductase"/>
</dbReference>
<reference evidence="2 3" key="1">
    <citation type="submission" date="2011-10" db="EMBL/GenBank/DDBJ databases">
        <authorList>
            <person name="Genoscope - CEA"/>
        </authorList>
    </citation>
    <scope>NUCLEOTIDE SEQUENCE [LARGE SCALE GENOMIC DNA]</scope>
    <source>
        <strain evidence="2 3">RCC 1105</strain>
    </source>
</reference>
<protein>
    <recommendedName>
        <fullName evidence="1">NmrA-like domain-containing protein</fullName>
    </recommendedName>
</protein>
<feature type="domain" description="NmrA-like" evidence="1">
    <location>
        <begin position="12"/>
        <end position="274"/>
    </location>
</feature>
<dbReference type="AlphaFoldDB" id="K8EP84"/>
<evidence type="ECO:0000259" key="1">
    <source>
        <dbReference type="Pfam" id="PF05368"/>
    </source>
</evidence>
<organism evidence="2 3">
    <name type="scientific">Bathycoccus prasinos</name>
    <dbReference type="NCBI Taxonomy" id="41875"/>
    <lineage>
        <taxon>Eukaryota</taxon>
        <taxon>Viridiplantae</taxon>
        <taxon>Chlorophyta</taxon>
        <taxon>Mamiellophyceae</taxon>
        <taxon>Mamiellales</taxon>
        <taxon>Bathycoccaceae</taxon>
        <taxon>Bathycoccus</taxon>
    </lineage>
</organism>
<dbReference type="InterPro" id="IPR008030">
    <property type="entry name" value="NmrA-like"/>
</dbReference>
<dbReference type="Proteomes" id="UP000198341">
    <property type="component" value="Chromosome 15"/>
</dbReference>
<accession>K8EP84</accession>
<dbReference type="Pfam" id="PF05368">
    <property type="entry name" value="NmrA"/>
    <property type="match status" value="1"/>
</dbReference>
<dbReference type="InterPro" id="IPR036291">
    <property type="entry name" value="NAD(P)-bd_dom_sf"/>
</dbReference>
<dbReference type="KEGG" id="bpg:Bathy15g01120"/>
<dbReference type="Gene3D" id="3.90.25.10">
    <property type="entry name" value="UDP-galactose 4-epimerase, domain 1"/>
    <property type="match status" value="1"/>
</dbReference>
<dbReference type="Gene3D" id="3.40.50.720">
    <property type="entry name" value="NAD(P)-binding Rossmann-like Domain"/>
    <property type="match status" value="1"/>
</dbReference>
<keyword evidence="3" id="KW-1185">Reference proteome</keyword>
<proteinExistence type="predicted"/>
<sequence length="364" mass="41158">MSSPSSASSARKVILVTGSTGRVGKEVLALLSKHFSKRGDGEENVEIRAATRDKSAYAMKLGADETVEFDLTDKKTWRKAMEDVTHLFSSTQDKYIAEHMQFAKFCQETEKIRKNLKHIVRISCFGADTNTNKYDKNTHVSRDKNAQIPLMLQHYWWSEKCFIDAGFKNILTSIRGNFYMNHLLKNELDSVRENGTFTSPLGETKNSFVSCNDMGEAAFTVLKEGPERHGNKFYDICGAEPTSMRDVASILTEALKSDVAKDLDVAKDVFGKTISYVPQDQKKFEEDFGKTRAEFFEYLQNGFYTRCSPDFYNLTGKRPLTYYEYLTRKGAAGDTGIEELFSSQGALFTKGVDEFKNLADVVQK</sequence>
<dbReference type="eggNOG" id="ENOG502RRJV">
    <property type="taxonomic scope" value="Eukaryota"/>
</dbReference>
<dbReference type="STRING" id="41875.K8EP84"/>
<dbReference type="EMBL" id="FO082264">
    <property type="protein sequence ID" value="CCO20047.1"/>
    <property type="molecule type" value="Genomic_DNA"/>
</dbReference>